<dbReference type="EMBL" id="OZ035844">
    <property type="protein sequence ID" value="CAL1598572.1"/>
    <property type="molecule type" value="Genomic_DNA"/>
</dbReference>
<organism evidence="1 2">
    <name type="scientific">Knipowitschia caucasica</name>
    <name type="common">Caucasian dwarf goby</name>
    <name type="synonym">Pomatoschistus caucasicus</name>
    <dbReference type="NCBI Taxonomy" id="637954"/>
    <lineage>
        <taxon>Eukaryota</taxon>
        <taxon>Metazoa</taxon>
        <taxon>Chordata</taxon>
        <taxon>Craniata</taxon>
        <taxon>Vertebrata</taxon>
        <taxon>Euteleostomi</taxon>
        <taxon>Actinopterygii</taxon>
        <taxon>Neopterygii</taxon>
        <taxon>Teleostei</taxon>
        <taxon>Neoteleostei</taxon>
        <taxon>Acanthomorphata</taxon>
        <taxon>Gobiaria</taxon>
        <taxon>Gobiiformes</taxon>
        <taxon>Gobioidei</taxon>
        <taxon>Gobiidae</taxon>
        <taxon>Gobiinae</taxon>
        <taxon>Knipowitschia</taxon>
    </lineage>
</organism>
<sequence>MLRLRLVPKVWSEVCPALPLPVLVHRSVPLCPSLCWSTGLSHSAPSLCWSTGLSHSAPPCAGPHVCPTLPLPVLVHRSVPPLLSLCPALPLPSLFLLQSQSERVRVSGAGTAAALSADVLLCLCQMCASLGPNSI</sequence>
<dbReference type="Proteomes" id="UP001497482">
    <property type="component" value="Chromosome 22"/>
</dbReference>
<dbReference type="AlphaFoldDB" id="A0AAV2LGV8"/>
<evidence type="ECO:0000313" key="2">
    <source>
        <dbReference type="Proteomes" id="UP001497482"/>
    </source>
</evidence>
<proteinExistence type="predicted"/>
<reference evidence="1 2" key="1">
    <citation type="submission" date="2024-04" db="EMBL/GenBank/DDBJ databases">
        <authorList>
            <person name="Waldvogel A.-M."/>
            <person name="Schoenle A."/>
        </authorList>
    </citation>
    <scope>NUCLEOTIDE SEQUENCE [LARGE SCALE GENOMIC DNA]</scope>
</reference>
<protein>
    <submittedName>
        <fullName evidence="1">Uncharacterized protein</fullName>
    </submittedName>
</protein>
<keyword evidence="2" id="KW-1185">Reference proteome</keyword>
<gene>
    <name evidence="1" type="ORF">KC01_LOCUS26939</name>
</gene>
<accession>A0AAV2LGV8</accession>
<name>A0AAV2LGV8_KNICA</name>
<evidence type="ECO:0000313" key="1">
    <source>
        <dbReference type="EMBL" id="CAL1598572.1"/>
    </source>
</evidence>